<feature type="transmembrane region" description="Helical" evidence="1">
    <location>
        <begin position="41"/>
        <end position="59"/>
    </location>
</feature>
<reference evidence="3" key="1">
    <citation type="submission" date="2016-07" db="EMBL/GenBank/DDBJ databases">
        <authorList>
            <person name="Florea S."/>
            <person name="Webb J.S."/>
            <person name="Jaromczyk J."/>
            <person name="Schardl C.L."/>
        </authorList>
    </citation>
    <scope>NUCLEOTIDE SEQUENCE [LARGE SCALE GENOMIC DNA]</scope>
    <source>
        <strain evidence="3">IPB1</strain>
    </source>
</reference>
<evidence type="ECO:0000313" key="3">
    <source>
        <dbReference type="Proteomes" id="UP000093366"/>
    </source>
</evidence>
<evidence type="ECO:0000256" key="1">
    <source>
        <dbReference type="SAM" id="Phobius"/>
    </source>
</evidence>
<comment type="caution">
    <text evidence="2">The sequence shown here is derived from an EMBL/GenBank/DDBJ whole genome shotgun (WGS) entry which is preliminary data.</text>
</comment>
<protein>
    <submittedName>
        <fullName evidence="2">Uncharacterized protein</fullName>
    </submittedName>
</protein>
<keyword evidence="1" id="KW-0812">Transmembrane</keyword>
<keyword evidence="1" id="KW-1133">Transmembrane helix</keyword>
<keyword evidence="1" id="KW-0472">Membrane</keyword>
<name>A0A1C0TWZ1_9GAMM</name>
<accession>A0A1C0TWZ1</accession>
<proteinExistence type="predicted"/>
<dbReference type="AlphaFoldDB" id="A0A1C0TWZ1"/>
<dbReference type="Proteomes" id="UP000093366">
    <property type="component" value="Unassembled WGS sequence"/>
</dbReference>
<dbReference type="EMBL" id="MAUJ01000001">
    <property type="protein sequence ID" value="OCQ23754.1"/>
    <property type="molecule type" value="Genomic_DNA"/>
</dbReference>
<evidence type="ECO:0000313" key="2">
    <source>
        <dbReference type="EMBL" id="OCQ23754.1"/>
    </source>
</evidence>
<sequence>MIIVFKIVFFIFMFTLFIITLRSLCIFTGKLMRLEGGQIKHLLIFVLGFLIFITCFNFVSNNAEKLDFKVIEAQSNQK</sequence>
<feature type="transmembrane region" description="Helical" evidence="1">
    <location>
        <begin position="7"/>
        <end position="29"/>
    </location>
</feature>
<gene>
    <name evidence="2" type="ORF">A7985_07385</name>
</gene>
<organism evidence="2 3">
    <name type="scientific">Pseudoalteromonas luteoviolacea</name>
    <dbReference type="NCBI Taxonomy" id="43657"/>
    <lineage>
        <taxon>Bacteria</taxon>
        <taxon>Pseudomonadati</taxon>
        <taxon>Pseudomonadota</taxon>
        <taxon>Gammaproteobacteria</taxon>
        <taxon>Alteromonadales</taxon>
        <taxon>Pseudoalteromonadaceae</taxon>
        <taxon>Pseudoalteromonas</taxon>
    </lineage>
</organism>